<evidence type="ECO:0000313" key="3">
    <source>
        <dbReference type="Proteomes" id="UP000504638"/>
    </source>
</evidence>
<dbReference type="Pfam" id="PF17110">
    <property type="entry name" value="TFB6"/>
    <property type="match status" value="1"/>
</dbReference>
<evidence type="ECO:0000256" key="1">
    <source>
        <dbReference type="SAM" id="MobiDB-lite"/>
    </source>
</evidence>
<reference evidence="4" key="3">
    <citation type="submission" date="2025-04" db="UniProtKB">
        <authorList>
            <consortium name="RefSeq"/>
        </authorList>
    </citation>
    <scope>IDENTIFICATION</scope>
    <source>
        <strain evidence="4">CBS 781.70</strain>
    </source>
</reference>
<dbReference type="GeneID" id="54417421"/>
<gene>
    <name evidence="2 4" type="ORF">P152DRAFT_406068</name>
</gene>
<dbReference type="InterPro" id="IPR031349">
    <property type="entry name" value="Tfb6"/>
</dbReference>
<feature type="region of interest" description="Disordered" evidence="1">
    <location>
        <begin position="229"/>
        <end position="258"/>
    </location>
</feature>
<feature type="compositionally biased region" description="Acidic residues" evidence="1">
    <location>
        <begin position="248"/>
        <end position="258"/>
    </location>
</feature>
<reference evidence="4" key="2">
    <citation type="submission" date="2020-04" db="EMBL/GenBank/DDBJ databases">
        <authorList>
            <consortium name="NCBI Genome Project"/>
        </authorList>
    </citation>
    <scope>NUCLEOTIDE SEQUENCE</scope>
    <source>
        <strain evidence="4">CBS 781.70</strain>
    </source>
</reference>
<organism evidence="2">
    <name type="scientific">Eremomyces bilateralis CBS 781.70</name>
    <dbReference type="NCBI Taxonomy" id="1392243"/>
    <lineage>
        <taxon>Eukaryota</taxon>
        <taxon>Fungi</taxon>
        <taxon>Dikarya</taxon>
        <taxon>Ascomycota</taxon>
        <taxon>Pezizomycotina</taxon>
        <taxon>Dothideomycetes</taxon>
        <taxon>Dothideomycetes incertae sedis</taxon>
        <taxon>Eremomycetales</taxon>
        <taxon>Eremomycetaceae</taxon>
        <taxon>Eremomyces</taxon>
    </lineage>
</organism>
<evidence type="ECO:0000313" key="4">
    <source>
        <dbReference type="RefSeq" id="XP_033529752.1"/>
    </source>
</evidence>
<dbReference type="RefSeq" id="XP_033529752.1">
    <property type="nucleotide sequence ID" value="XM_033676851.1"/>
</dbReference>
<feature type="region of interest" description="Disordered" evidence="1">
    <location>
        <begin position="1"/>
        <end position="48"/>
    </location>
</feature>
<evidence type="ECO:0000313" key="2">
    <source>
        <dbReference type="EMBL" id="KAF1808121.1"/>
    </source>
</evidence>
<dbReference type="OrthoDB" id="5420410at2759"/>
<feature type="compositionally biased region" description="Basic and acidic residues" evidence="1">
    <location>
        <begin position="37"/>
        <end position="48"/>
    </location>
</feature>
<reference evidence="2 4" key="1">
    <citation type="submission" date="2020-01" db="EMBL/GenBank/DDBJ databases">
        <authorList>
            <consortium name="DOE Joint Genome Institute"/>
            <person name="Haridas S."/>
            <person name="Albert R."/>
            <person name="Binder M."/>
            <person name="Bloem J."/>
            <person name="Labutti K."/>
            <person name="Salamov A."/>
            <person name="Andreopoulos B."/>
            <person name="Baker S.E."/>
            <person name="Barry K."/>
            <person name="Bills G."/>
            <person name="Bluhm B.H."/>
            <person name="Cannon C."/>
            <person name="Castanera R."/>
            <person name="Culley D.E."/>
            <person name="Daum C."/>
            <person name="Ezra D."/>
            <person name="Gonzalez J.B."/>
            <person name="Henrissat B."/>
            <person name="Kuo A."/>
            <person name="Liang C."/>
            <person name="Lipzen A."/>
            <person name="Lutzoni F."/>
            <person name="Magnuson J."/>
            <person name="Mondo S."/>
            <person name="Nolan M."/>
            <person name="Ohm R."/>
            <person name="Pangilinan J."/>
            <person name="Park H.-J."/>
            <person name="Ramirez L."/>
            <person name="Alfaro M."/>
            <person name="Sun H."/>
            <person name="Tritt A."/>
            <person name="Yoshinaga Y."/>
            <person name="Zwiers L.-H."/>
            <person name="Turgeon B.G."/>
            <person name="Goodwin S.B."/>
            <person name="Spatafora J.W."/>
            <person name="Crous P.W."/>
            <person name="Grigoriev I.V."/>
        </authorList>
    </citation>
    <scope>NUCLEOTIDE SEQUENCE</scope>
    <source>
        <strain evidence="2 4">CBS 781.70</strain>
    </source>
</reference>
<name>A0A6G1FR13_9PEZI</name>
<evidence type="ECO:0008006" key="5">
    <source>
        <dbReference type="Google" id="ProtNLM"/>
    </source>
</evidence>
<dbReference type="EMBL" id="ML975190">
    <property type="protein sequence ID" value="KAF1808121.1"/>
    <property type="molecule type" value="Genomic_DNA"/>
</dbReference>
<dbReference type="AlphaFoldDB" id="A0A6G1FR13"/>
<dbReference type="PANTHER" id="PTHR37781:SF1">
    <property type="entry name" value="ADR380WP"/>
    <property type="match status" value="1"/>
</dbReference>
<dbReference type="PANTHER" id="PTHR37781">
    <property type="entry name" value="TFIIH COMPLEX SUBUNIT"/>
    <property type="match status" value="1"/>
</dbReference>
<accession>A0A6G1FR13</accession>
<protein>
    <recommendedName>
        <fullName evidence="5">Meiotic recombination protein DMC1</fullName>
    </recommendedName>
</protein>
<dbReference type="Proteomes" id="UP000504638">
    <property type="component" value="Unplaced"/>
</dbReference>
<sequence length="292" mass="31815">MASGNHHHQERPGGFLPPILPSPPASSPSIAPSTLPHPRDHPLKAGGAKESHLIRFVDQRILHIQRRYAKRTEGGFTVGQPVGEEKDDTRGYTSLGEAATELERVVDVVWISGTPSVQIPYLLNLALLLSTYLSGFASPRRLTSVLRPLFSVLGKLDLAFASLIQGRNVETEEPLPGSERKASLMNGTEKVRLKSIVDGSRVRVMEIVTSAYVDDEDEEEGIGITATETETEGEGDGPTRYHSSRADDVDEEMMSDDEPTSWEMAAARVYDRTLVMLGDTIGGTPIGIITED</sequence>
<proteinExistence type="predicted"/>
<dbReference type="GO" id="GO:0005675">
    <property type="term" value="C:transcription factor TFIIH holo complex"/>
    <property type="evidence" value="ECO:0007669"/>
    <property type="project" value="TreeGrafter"/>
</dbReference>
<keyword evidence="3" id="KW-1185">Reference proteome</keyword>